<reference evidence="3 4" key="1">
    <citation type="submission" date="2016-09" db="EMBL/GenBank/DDBJ databases">
        <title>Rhizobium oryziradicis sp. nov., isolated from the root of rice.</title>
        <authorList>
            <person name="Zhao J."/>
            <person name="Zhang X."/>
        </authorList>
    </citation>
    <scope>NUCLEOTIDE SEQUENCE [LARGE SCALE GENOMIC DNA]</scope>
    <source>
        <strain evidence="3 4">14971</strain>
    </source>
</reference>
<keyword evidence="4" id="KW-1185">Reference proteome</keyword>
<dbReference type="EMBL" id="JACIED010000004">
    <property type="protein sequence ID" value="MBB4009107.1"/>
    <property type="molecule type" value="Genomic_DNA"/>
</dbReference>
<reference evidence="2 5" key="2">
    <citation type="submission" date="2020-08" db="EMBL/GenBank/DDBJ databases">
        <title>Genomic Encyclopedia of Type Strains, Phase IV (KMG-IV): sequencing the most valuable type-strain genomes for metagenomic binning, comparative biology and taxonomic classification.</title>
        <authorList>
            <person name="Goeker M."/>
        </authorList>
    </citation>
    <scope>NUCLEOTIDE SEQUENCE [LARGE SCALE GENOMIC DNA]</scope>
    <source>
        <strain evidence="2 5">DSM 100021</strain>
    </source>
</reference>
<evidence type="ECO:0000313" key="4">
    <source>
        <dbReference type="Proteomes" id="UP000185598"/>
    </source>
</evidence>
<comment type="caution">
    <text evidence="3">The sequence shown here is derived from an EMBL/GenBank/DDBJ whole genome shotgun (WGS) entry which is preliminary data.</text>
</comment>
<sequence length="89" mass="9732">MAAHLYKTGDMVVLKDGPVRLSRSVGVCKVLATLPEQQGTRRYRVRFESEGFDRSIAEDEIDRDRSPRSGSGLDTKKPAGSWLTPGGPA</sequence>
<dbReference type="RefSeq" id="WP_075615912.1">
    <property type="nucleotide sequence ID" value="NZ_JACIED010000004.1"/>
</dbReference>
<organism evidence="3 4">
    <name type="scientific">Allorhizobium taibaishanense</name>
    <dbReference type="NCBI Taxonomy" id="887144"/>
    <lineage>
        <taxon>Bacteria</taxon>
        <taxon>Pseudomonadati</taxon>
        <taxon>Pseudomonadota</taxon>
        <taxon>Alphaproteobacteria</taxon>
        <taxon>Hyphomicrobiales</taxon>
        <taxon>Rhizobiaceae</taxon>
        <taxon>Rhizobium/Agrobacterium group</taxon>
        <taxon>Allorhizobium</taxon>
    </lineage>
</organism>
<dbReference type="OrthoDB" id="8282301at2"/>
<evidence type="ECO:0000313" key="2">
    <source>
        <dbReference type="EMBL" id="MBB4009107.1"/>
    </source>
</evidence>
<evidence type="ECO:0000313" key="5">
    <source>
        <dbReference type="Proteomes" id="UP000544107"/>
    </source>
</evidence>
<dbReference type="Proteomes" id="UP000185598">
    <property type="component" value="Unassembled WGS sequence"/>
</dbReference>
<protein>
    <submittedName>
        <fullName evidence="3">Cold-shock protein</fullName>
    </submittedName>
</protein>
<accession>A0A1Q9A1Z6</accession>
<proteinExistence type="predicted"/>
<dbReference type="AlphaFoldDB" id="A0A1Q9A1Z6"/>
<evidence type="ECO:0000256" key="1">
    <source>
        <dbReference type="SAM" id="MobiDB-lite"/>
    </source>
</evidence>
<name>A0A1Q9A1Z6_9HYPH</name>
<feature type="region of interest" description="Disordered" evidence="1">
    <location>
        <begin position="56"/>
        <end position="89"/>
    </location>
</feature>
<dbReference type="Proteomes" id="UP000544107">
    <property type="component" value="Unassembled WGS sequence"/>
</dbReference>
<feature type="compositionally biased region" description="Basic and acidic residues" evidence="1">
    <location>
        <begin position="56"/>
        <end position="67"/>
    </location>
</feature>
<dbReference type="EMBL" id="MKIN01000023">
    <property type="protein sequence ID" value="OLP48598.1"/>
    <property type="molecule type" value="Genomic_DNA"/>
</dbReference>
<gene>
    <name evidence="3" type="ORF">BJF91_01215</name>
    <name evidence="2" type="ORF">GGQ71_003389</name>
</gene>
<evidence type="ECO:0000313" key="3">
    <source>
        <dbReference type="EMBL" id="OLP48598.1"/>
    </source>
</evidence>